<dbReference type="EMBL" id="QPJK01000002">
    <property type="protein sequence ID" value="RCW73991.1"/>
    <property type="molecule type" value="Genomic_DNA"/>
</dbReference>
<dbReference type="GO" id="GO:0005886">
    <property type="term" value="C:plasma membrane"/>
    <property type="evidence" value="ECO:0007669"/>
    <property type="project" value="UniProtKB-SubCell"/>
</dbReference>
<evidence type="ECO:0000256" key="3">
    <source>
        <dbReference type="ARBA" id="ARBA00022475"/>
    </source>
</evidence>
<keyword evidence="5 7" id="KW-1133">Transmembrane helix</keyword>
<dbReference type="AlphaFoldDB" id="A0A368Y119"/>
<feature type="transmembrane region" description="Helical" evidence="7">
    <location>
        <begin position="219"/>
        <end position="244"/>
    </location>
</feature>
<dbReference type="Pfam" id="PF00528">
    <property type="entry name" value="BPD_transp_1"/>
    <property type="match status" value="1"/>
</dbReference>
<dbReference type="PANTHER" id="PTHR43386:SF25">
    <property type="entry name" value="PEPTIDE ABC TRANSPORTER PERMEASE PROTEIN"/>
    <property type="match status" value="1"/>
</dbReference>
<evidence type="ECO:0000313" key="10">
    <source>
        <dbReference type="Proteomes" id="UP000252884"/>
    </source>
</evidence>
<dbReference type="InterPro" id="IPR025966">
    <property type="entry name" value="OppC_N"/>
</dbReference>
<dbReference type="Gene3D" id="1.10.3720.10">
    <property type="entry name" value="MetI-like"/>
    <property type="match status" value="1"/>
</dbReference>
<dbReference type="InterPro" id="IPR050366">
    <property type="entry name" value="BP-dependent_transpt_permease"/>
</dbReference>
<evidence type="ECO:0000313" key="9">
    <source>
        <dbReference type="EMBL" id="RCW73991.1"/>
    </source>
</evidence>
<feature type="transmembrane region" description="Helical" evidence="7">
    <location>
        <begin position="102"/>
        <end position="127"/>
    </location>
</feature>
<keyword evidence="3" id="KW-1003">Cell membrane</keyword>
<feature type="transmembrane region" description="Helical" evidence="7">
    <location>
        <begin position="147"/>
        <end position="173"/>
    </location>
</feature>
<feature type="transmembrane region" description="Helical" evidence="7">
    <location>
        <begin position="38"/>
        <end position="59"/>
    </location>
</feature>
<evidence type="ECO:0000256" key="2">
    <source>
        <dbReference type="ARBA" id="ARBA00022448"/>
    </source>
</evidence>
<feature type="domain" description="ABC transmembrane type-1" evidence="8">
    <location>
        <begin position="98"/>
        <end position="287"/>
    </location>
</feature>
<keyword evidence="4 7" id="KW-0812">Transmembrane</keyword>
<dbReference type="SUPFAM" id="SSF161098">
    <property type="entry name" value="MetI-like"/>
    <property type="match status" value="1"/>
</dbReference>
<keyword evidence="6 7" id="KW-0472">Membrane</keyword>
<evidence type="ECO:0000259" key="8">
    <source>
        <dbReference type="PROSITE" id="PS50928"/>
    </source>
</evidence>
<reference evidence="9 10" key="1">
    <citation type="submission" date="2018-07" db="EMBL/GenBank/DDBJ databases">
        <title>Genomic Encyclopedia of Type Strains, Phase IV (KMG-IV): sequencing the most valuable type-strain genomes for metagenomic binning, comparative biology and taxonomic classification.</title>
        <authorList>
            <person name="Goeker M."/>
        </authorList>
    </citation>
    <scope>NUCLEOTIDE SEQUENCE [LARGE SCALE GENOMIC DNA]</scope>
    <source>
        <strain evidence="9 10">DSM 21634</strain>
    </source>
</reference>
<feature type="transmembrane region" description="Helical" evidence="7">
    <location>
        <begin position="269"/>
        <end position="286"/>
    </location>
</feature>
<dbReference type="GO" id="GO:0055085">
    <property type="term" value="P:transmembrane transport"/>
    <property type="evidence" value="ECO:0007669"/>
    <property type="project" value="InterPro"/>
</dbReference>
<evidence type="ECO:0000256" key="1">
    <source>
        <dbReference type="ARBA" id="ARBA00004651"/>
    </source>
</evidence>
<dbReference type="InterPro" id="IPR000515">
    <property type="entry name" value="MetI-like"/>
</dbReference>
<comment type="subcellular location">
    <subcellularLocation>
        <location evidence="1 7">Cell membrane</location>
        <topology evidence="1 7">Multi-pass membrane protein</topology>
    </subcellularLocation>
</comment>
<dbReference type="RefSeq" id="WP_114467139.1">
    <property type="nucleotide sequence ID" value="NZ_QPJK01000002.1"/>
</dbReference>
<accession>A0A368Y119</accession>
<evidence type="ECO:0000256" key="6">
    <source>
        <dbReference type="ARBA" id="ARBA00023136"/>
    </source>
</evidence>
<evidence type="ECO:0000256" key="4">
    <source>
        <dbReference type="ARBA" id="ARBA00022692"/>
    </source>
</evidence>
<comment type="similarity">
    <text evidence="7">Belongs to the binding-protein-dependent transport system permease family.</text>
</comment>
<dbReference type="OrthoDB" id="9783218at2"/>
<dbReference type="PANTHER" id="PTHR43386">
    <property type="entry name" value="OLIGOPEPTIDE TRANSPORT SYSTEM PERMEASE PROTEIN APPC"/>
    <property type="match status" value="1"/>
</dbReference>
<proteinExistence type="inferred from homology"/>
<protein>
    <submittedName>
        <fullName evidence="9">Peptide/nickel transport system permease protein</fullName>
    </submittedName>
</protein>
<dbReference type="CDD" id="cd06261">
    <property type="entry name" value="TM_PBP2"/>
    <property type="match status" value="1"/>
</dbReference>
<evidence type="ECO:0000256" key="7">
    <source>
        <dbReference type="RuleBase" id="RU363032"/>
    </source>
</evidence>
<dbReference type="PROSITE" id="PS50928">
    <property type="entry name" value="ABC_TM1"/>
    <property type="match status" value="1"/>
</dbReference>
<keyword evidence="2 7" id="KW-0813">Transport</keyword>
<name>A0A368Y119_9BURK</name>
<dbReference type="Pfam" id="PF12911">
    <property type="entry name" value="OppC_N"/>
    <property type="match status" value="1"/>
</dbReference>
<evidence type="ECO:0000256" key="5">
    <source>
        <dbReference type="ARBA" id="ARBA00022989"/>
    </source>
</evidence>
<dbReference type="Proteomes" id="UP000252884">
    <property type="component" value="Unassembled WGS sequence"/>
</dbReference>
<sequence>MNTIELAPVAGGTAAHQSEVRPTGIRRLLAWLRSDLRAALSLAFLVALVVLALTAPLLAPYTVEAQDLDNTLAAPSTAHLLGTDDLGRDVFSRMLHGAASTLYASVLAVSIAIVLGVPVGLLAGYTGGWVDDGISRFIDALLSFPSIVLAIAVTGALGIGLTNGMISVGIVFSPQLARLVRARALVVRQDLYVDASRCFGASTARILWRHVLPNTVQPVIVQVTLLLAAALLAEASLSFLGLGIQPPSPSWGSMLARAYQNMELAPEQMYAPGMAILLTALAFNTLGESMRVALDPTTKR</sequence>
<keyword evidence="10" id="KW-1185">Reference proteome</keyword>
<dbReference type="InterPro" id="IPR035906">
    <property type="entry name" value="MetI-like_sf"/>
</dbReference>
<organism evidence="9 10">
    <name type="scientific">Pseudorhodoferax soli</name>
    <dbReference type="NCBI Taxonomy" id="545864"/>
    <lineage>
        <taxon>Bacteria</taxon>
        <taxon>Pseudomonadati</taxon>
        <taxon>Pseudomonadota</taxon>
        <taxon>Betaproteobacteria</taxon>
        <taxon>Burkholderiales</taxon>
        <taxon>Comamonadaceae</taxon>
    </lineage>
</organism>
<gene>
    <name evidence="9" type="ORF">DES41_102308</name>
</gene>
<comment type="caution">
    <text evidence="9">The sequence shown here is derived from an EMBL/GenBank/DDBJ whole genome shotgun (WGS) entry which is preliminary data.</text>
</comment>